<evidence type="ECO:0000256" key="2">
    <source>
        <dbReference type="ARBA" id="ARBA00022670"/>
    </source>
</evidence>
<dbReference type="GO" id="GO:0004252">
    <property type="term" value="F:serine-type endopeptidase activity"/>
    <property type="evidence" value="ECO:0007669"/>
    <property type="project" value="TreeGrafter"/>
</dbReference>
<evidence type="ECO:0000313" key="9">
    <source>
        <dbReference type="Proteomes" id="UP001150907"/>
    </source>
</evidence>
<protein>
    <recommendedName>
        <fullName evidence="5">Dipeptidyl-peptidase V</fullName>
    </recommendedName>
</protein>
<proteinExistence type="inferred from homology"/>
<evidence type="ECO:0000256" key="5">
    <source>
        <dbReference type="ARBA" id="ARBA00032829"/>
    </source>
</evidence>
<dbReference type="Gene3D" id="2.120.10.30">
    <property type="entry name" value="TolB, C-terminal domain"/>
    <property type="match status" value="1"/>
</dbReference>
<name>A0A9W8BKE1_9FUNG</name>
<feature type="domain" description="Peptidase S9 prolyl oligopeptidase catalytic" evidence="7">
    <location>
        <begin position="475"/>
        <end position="684"/>
    </location>
</feature>
<keyword evidence="9" id="KW-1185">Reference proteome</keyword>
<dbReference type="FunFam" id="3.40.50.1820:FF:000028">
    <property type="entry name" value="S9 family peptidase"/>
    <property type="match status" value="1"/>
</dbReference>
<dbReference type="PANTHER" id="PTHR42776:SF13">
    <property type="entry name" value="DIPEPTIDYL-PEPTIDASE 5"/>
    <property type="match status" value="1"/>
</dbReference>
<keyword evidence="4" id="KW-0378">Hydrolase</keyword>
<dbReference type="AlphaFoldDB" id="A0A9W8BKE1"/>
<organism evidence="8 9">
    <name type="scientific">Coemansia thaxteri</name>
    <dbReference type="NCBI Taxonomy" id="2663907"/>
    <lineage>
        <taxon>Eukaryota</taxon>
        <taxon>Fungi</taxon>
        <taxon>Fungi incertae sedis</taxon>
        <taxon>Zoopagomycota</taxon>
        <taxon>Kickxellomycotina</taxon>
        <taxon>Kickxellomycetes</taxon>
        <taxon>Kickxellales</taxon>
        <taxon>Kickxellaceae</taxon>
        <taxon>Coemansia</taxon>
    </lineage>
</organism>
<keyword evidence="3 6" id="KW-0732">Signal</keyword>
<reference evidence="8" key="1">
    <citation type="submission" date="2022-07" db="EMBL/GenBank/DDBJ databases">
        <title>Phylogenomic reconstructions and comparative analyses of Kickxellomycotina fungi.</title>
        <authorList>
            <person name="Reynolds N.K."/>
            <person name="Stajich J.E."/>
            <person name="Barry K."/>
            <person name="Grigoriev I.V."/>
            <person name="Crous P."/>
            <person name="Smith M.E."/>
        </authorList>
    </citation>
    <scope>NUCLEOTIDE SEQUENCE</scope>
    <source>
        <strain evidence="8">IMI 214461</strain>
    </source>
</reference>
<dbReference type="Gene3D" id="3.40.50.1820">
    <property type="entry name" value="alpha/beta hydrolase"/>
    <property type="match status" value="1"/>
</dbReference>
<feature type="chain" id="PRO_5040958434" description="Dipeptidyl-peptidase V" evidence="6">
    <location>
        <begin position="17"/>
        <end position="691"/>
    </location>
</feature>
<dbReference type="OrthoDB" id="416344at2759"/>
<keyword evidence="2" id="KW-0645">Protease</keyword>
<evidence type="ECO:0000313" key="8">
    <source>
        <dbReference type="EMBL" id="KAJ2004963.1"/>
    </source>
</evidence>
<dbReference type="InterPro" id="IPR001375">
    <property type="entry name" value="Peptidase_S9_cat"/>
</dbReference>
<dbReference type="PANTHER" id="PTHR42776">
    <property type="entry name" value="SERINE PEPTIDASE S9 FAMILY MEMBER"/>
    <property type="match status" value="1"/>
</dbReference>
<evidence type="ECO:0000256" key="1">
    <source>
        <dbReference type="ARBA" id="ARBA00010040"/>
    </source>
</evidence>
<dbReference type="Pfam" id="PF00326">
    <property type="entry name" value="Peptidase_S9"/>
    <property type="match status" value="1"/>
</dbReference>
<evidence type="ECO:0000256" key="4">
    <source>
        <dbReference type="ARBA" id="ARBA00022801"/>
    </source>
</evidence>
<gene>
    <name evidence="8" type="primary">dpp5_3</name>
    <name evidence="8" type="ORF">H4R26_002212</name>
</gene>
<sequence>MTCLALWALGFCAVNGSSDSSTKPLTIGLFHSLSRVGAPVVSPNQKLALFVTSYYNQDSNRSTAYLSYIEIGSGNIVPLTEIKAGTTLSNPLWFDDKTFGFLRRGVLYKQDLQANATAEIVYNPPVSISSASYREDTGLLSFVANVYPNASLAESAAFKRAEETKADSAQVYDNLWARHWNEWMTLEKPNLFVAPLNKTSGQWKVGEEVNLSDLLPHSPDPLTRWHVDEYAISPPGNYAAFLARPPTTNMTWSANVNVYLTSTTGTSRPRLLTPHLSGQASAPVFSSDGKRLAWLQMETPGYEADINRIYIHTIASRETISIAHDWDLSPHSLAWSKDDKTLYSVTGSKGRNLIVAVDTETGHRKELTVGGSSGAVRPVGTQSLLYVYSNTDQTGDIHMLDLASGKSKQLTEANKDKLKDVYLSPAEDFWFNGAMGDRVHGWMLRPYGFDRRKKYPIALLIHGGPQQASIQSFMHTQWNPNMYASAGFVTVVINFHGSSSYGQNFTNSIRHRWGDYPYVDIMRGIDYVTTRFSFADKSRMAALGGSYGGYMVNWLNGHTDQFKCFVAHDGKFSTVSGYYGTDELWFPEWDLGKPWEGAGRAILEVNNPERFAADFKTPTLFVHGEKDFRIPISESLSAWAMLRRRNIAARLVYFPDEDHWINKMGNSIRWYTEVLDWISSWTKSTPPYHIR</sequence>
<dbReference type="InterPro" id="IPR029058">
    <property type="entry name" value="AB_hydrolase_fold"/>
</dbReference>
<feature type="signal peptide" evidence="6">
    <location>
        <begin position="1"/>
        <end position="16"/>
    </location>
</feature>
<dbReference type="InterPro" id="IPR011042">
    <property type="entry name" value="6-blade_b-propeller_TolB-like"/>
</dbReference>
<dbReference type="GO" id="GO:0006508">
    <property type="term" value="P:proteolysis"/>
    <property type="evidence" value="ECO:0007669"/>
    <property type="project" value="UniProtKB-KW"/>
</dbReference>
<dbReference type="Proteomes" id="UP001150907">
    <property type="component" value="Unassembled WGS sequence"/>
</dbReference>
<evidence type="ECO:0000256" key="6">
    <source>
        <dbReference type="SAM" id="SignalP"/>
    </source>
</evidence>
<comment type="similarity">
    <text evidence="1">Belongs to the peptidase S9C family.</text>
</comment>
<dbReference type="EMBL" id="JANBQF010000125">
    <property type="protein sequence ID" value="KAJ2004963.1"/>
    <property type="molecule type" value="Genomic_DNA"/>
</dbReference>
<dbReference type="SUPFAM" id="SSF69304">
    <property type="entry name" value="Tricorn protease N-terminal domain"/>
    <property type="match status" value="1"/>
</dbReference>
<dbReference type="SUPFAM" id="SSF53474">
    <property type="entry name" value="alpha/beta-Hydrolases"/>
    <property type="match status" value="1"/>
</dbReference>
<comment type="caution">
    <text evidence="8">The sequence shown here is derived from an EMBL/GenBank/DDBJ whole genome shotgun (WGS) entry which is preliminary data.</text>
</comment>
<evidence type="ECO:0000256" key="3">
    <source>
        <dbReference type="ARBA" id="ARBA00022729"/>
    </source>
</evidence>
<accession>A0A9W8BKE1</accession>
<evidence type="ECO:0000259" key="7">
    <source>
        <dbReference type="Pfam" id="PF00326"/>
    </source>
</evidence>